<dbReference type="EMBL" id="FJVC01000691">
    <property type="protein sequence ID" value="CZT53184.1"/>
    <property type="molecule type" value="Genomic_DNA"/>
</dbReference>
<evidence type="ECO:0000313" key="3">
    <source>
        <dbReference type="Proteomes" id="UP000177625"/>
    </source>
</evidence>
<feature type="region of interest" description="Disordered" evidence="1">
    <location>
        <begin position="477"/>
        <end position="512"/>
    </location>
</feature>
<evidence type="ECO:0000313" key="2">
    <source>
        <dbReference type="EMBL" id="CZT53184.1"/>
    </source>
</evidence>
<proteinExistence type="predicted"/>
<dbReference type="AlphaFoldDB" id="A0A1E1MVT3"/>
<sequence length="595" mass="66662">MAMMVASIDPRLDAFIEYPSNGYQNAAPSPTHFPPQFDRYEQEQNASANGTSFPNGEEFVSNPFSEEMDRKFPRLPISPSVLSAYSFMRATNTVDNDPLHSALYVHPSRNCPDERRMQVELLSRRHSINPLAKHTTFFWDPVDEQPRVLIPYVSFDPLKPPPSNISYQEHVHQFPPNFGTNHNKGDLVWQNFGYVRVRGRWVDPDSEGDLADASRARDTGDEEAPYLPDIKKRPDPGPKVMTPEEQMGFYQSYVEEVSDDIDGEGDPRAYRITPGTFARWAAGCETGERFEEKPFVPGPKLPSPDLKYENEILPFHPPHQQYDVECGSAMSGIYEPDPDPRLVCNAQGVNIVRAPGNFARSYPQAAIDLDTQAFGNGQMYGPAASTASTPEVFTSENCFLHVAPRPGDPHTGSFNYEDTLNKLIALRAEIATGEAQVLNKATAAIALSQKRFDLGREVFFLQEKLASMPRPLFTSSSASDAIAKPKSHEAHLSHYQLDGPSSPPSPKPRLRRPKQYQRYLREELERSEITLNKSRALAKRLDGDHQEVLDEIVDLKTQKESLLAELGVGSTTDLPALFPVLENSRQDMNAKFGIQ</sequence>
<dbReference type="Proteomes" id="UP000177625">
    <property type="component" value="Unassembled WGS sequence"/>
</dbReference>
<gene>
    <name evidence="2" type="ORF">RSE6_14652</name>
</gene>
<organism evidence="2 3">
    <name type="scientific">Rhynchosporium secalis</name>
    <name type="common">Barley scald fungus</name>
    <dbReference type="NCBI Taxonomy" id="38038"/>
    <lineage>
        <taxon>Eukaryota</taxon>
        <taxon>Fungi</taxon>
        <taxon>Dikarya</taxon>
        <taxon>Ascomycota</taxon>
        <taxon>Pezizomycotina</taxon>
        <taxon>Leotiomycetes</taxon>
        <taxon>Helotiales</taxon>
        <taxon>Ploettnerulaceae</taxon>
        <taxon>Rhynchosporium</taxon>
    </lineage>
</organism>
<keyword evidence="3" id="KW-1185">Reference proteome</keyword>
<feature type="region of interest" description="Disordered" evidence="1">
    <location>
        <begin position="205"/>
        <end position="238"/>
    </location>
</feature>
<reference evidence="3" key="1">
    <citation type="submission" date="2016-03" db="EMBL/GenBank/DDBJ databases">
        <authorList>
            <person name="Guldener U."/>
        </authorList>
    </citation>
    <scope>NUCLEOTIDE SEQUENCE [LARGE SCALE GENOMIC DNA]</scope>
</reference>
<name>A0A1E1MVT3_RHYSE</name>
<accession>A0A1E1MVT3</accession>
<evidence type="ECO:0000256" key="1">
    <source>
        <dbReference type="SAM" id="MobiDB-lite"/>
    </source>
</evidence>
<protein>
    <submittedName>
        <fullName evidence="2">Uncharacterized protein</fullName>
    </submittedName>
</protein>